<comment type="caution">
    <text evidence="2">The sequence shown here is derived from an EMBL/GenBank/DDBJ whole genome shotgun (WGS) entry which is preliminary data.</text>
</comment>
<evidence type="ECO:0000313" key="2">
    <source>
        <dbReference type="EMBL" id="KMZ57263.1"/>
    </source>
</evidence>
<dbReference type="EMBL" id="LFYR01002091">
    <property type="protein sequence ID" value="KMZ57263.1"/>
    <property type="molecule type" value="Genomic_DNA"/>
</dbReference>
<proteinExistence type="predicted"/>
<dbReference type="OMA" id="CSIHATN"/>
<dbReference type="PANTHER" id="PTHR31676:SF27">
    <property type="entry name" value="EXPRESSED PROTEIN"/>
    <property type="match status" value="1"/>
</dbReference>
<dbReference type="InterPro" id="IPR036758">
    <property type="entry name" value="At5g01610-like"/>
</dbReference>
<gene>
    <name evidence="2" type="ORF">ZOSMA_87G00050</name>
</gene>
<dbReference type="SUPFAM" id="SSF141562">
    <property type="entry name" value="At5g01610-like"/>
    <property type="match status" value="1"/>
</dbReference>
<evidence type="ECO:0000313" key="3">
    <source>
        <dbReference type="Proteomes" id="UP000036987"/>
    </source>
</evidence>
<evidence type="ECO:0008006" key="4">
    <source>
        <dbReference type="Google" id="ProtNLM"/>
    </source>
</evidence>
<accession>A0A0K9NKW9</accession>
<evidence type="ECO:0000256" key="1">
    <source>
        <dbReference type="SAM" id="SignalP"/>
    </source>
</evidence>
<sequence>MAAPSNKTLLVFLLLLTISSSSTARITNSTAYSRGLQLLTAYDWLQRFNFPIGILPLGVTGYLLKDTGSFEVYWGNMKDACTFLVNEGEYELKYKQEITGTIKTEVIEDLKGVSVKFLFLWIRITDVVVVDGEDTIRFYVGPFYKSFPRDNFADCPRCGFGSLNLDF</sequence>
<dbReference type="Proteomes" id="UP000036987">
    <property type="component" value="Unassembled WGS sequence"/>
</dbReference>
<dbReference type="AlphaFoldDB" id="A0A0K9NKW9"/>
<organism evidence="2 3">
    <name type="scientific">Zostera marina</name>
    <name type="common">Eelgrass</name>
    <dbReference type="NCBI Taxonomy" id="29655"/>
    <lineage>
        <taxon>Eukaryota</taxon>
        <taxon>Viridiplantae</taxon>
        <taxon>Streptophyta</taxon>
        <taxon>Embryophyta</taxon>
        <taxon>Tracheophyta</taxon>
        <taxon>Spermatophyta</taxon>
        <taxon>Magnoliopsida</taxon>
        <taxon>Liliopsida</taxon>
        <taxon>Zosteraceae</taxon>
        <taxon>Zostera</taxon>
    </lineage>
</organism>
<feature type="signal peptide" evidence="1">
    <location>
        <begin position="1"/>
        <end position="24"/>
    </location>
</feature>
<dbReference type="PANTHER" id="PTHR31676">
    <property type="entry name" value="T31J12.3 PROTEIN-RELATED"/>
    <property type="match status" value="1"/>
</dbReference>
<dbReference type="Gene3D" id="2.30.240.10">
    <property type="entry name" value="At5g01610-like"/>
    <property type="match status" value="1"/>
</dbReference>
<protein>
    <recommendedName>
        <fullName evidence="4">DUF538 family protein</fullName>
    </recommendedName>
</protein>
<keyword evidence="3" id="KW-1185">Reference proteome</keyword>
<keyword evidence="1" id="KW-0732">Signal</keyword>
<dbReference type="InterPro" id="IPR007493">
    <property type="entry name" value="DUF538"/>
</dbReference>
<dbReference type="OrthoDB" id="1897482at2759"/>
<feature type="chain" id="PRO_5005526989" description="DUF538 family protein" evidence="1">
    <location>
        <begin position="25"/>
        <end position="167"/>
    </location>
</feature>
<dbReference type="STRING" id="29655.A0A0K9NKW9"/>
<name>A0A0K9NKW9_ZOSMR</name>
<reference evidence="3" key="1">
    <citation type="journal article" date="2016" name="Nature">
        <title>The genome of the seagrass Zostera marina reveals angiosperm adaptation to the sea.</title>
        <authorList>
            <person name="Olsen J.L."/>
            <person name="Rouze P."/>
            <person name="Verhelst B."/>
            <person name="Lin Y.-C."/>
            <person name="Bayer T."/>
            <person name="Collen J."/>
            <person name="Dattolo E."/>
            <person name="De Paoli E."/>
            <person name="Dittami S."/>
            <person name="Maumus F."/>
            <person name="Michel G."/>
            <person name="Kersting A."/>
            <person name="Lauritano C."/>
            <person name="Lohaus R."/>
            <person name="Toepel M."/>
            <person name="Tonon T."/>
            <person name="Vanneste K."/>
            <person name="Amirebrahimi M."/>
            <person name="Brakel J."/>
            <person name="Bostroem C."/>
            <person name="Chovatia M."/>
            <person name="Grimwood J."/>
            <person name="Jenkins J.W."/>
            <person name="Jueterbock A."/>
            <person name="Mraz A."/>
            <person name="Stam W.T."/>
            <person name="Tice H."/>
            <person name="Bornberg-Bauer E."/>
            <person name="Green P.J."/>
            <person name="Pearson G.A."/>
            <person name="Procaccini G."/>
            <person name="Duarte C.M."/>
            <person name="Schmutz J."/>
            <person name="Reusch T.B.H."/>
            <person name="Van de Peer Y."/>
        </authorList>
    </citation>
    <scope>NUCLEOTIDE SEQUENCE [LARGE SCALE GENOMIC DNA]</scope>
    <source>
        <strain evidence="3">cv. Finnish</strain>
    </source>
</reference>
<dbReference type="Pfam" id="PF04398">
    <property type="entry name" value="DUF538"/>
    <property type="match status" value="1"/>
</dbReference>